<feature type="binding site" evidence="11">
    <location>
        <position position="98"/>
    </location>
    <ligand>
        <name>Zn(2+)</name>
        <dbReference type="ChEBI" id="CHEBI:29105"/>
    </ligand>
</feature>
<dbReference type="Pfam" id="PF20512">
    <property type="entry name" value="PMI_typeI_hel"/>
    <property type="match status" value="1"/>
</dbReference>
<evidence type="ECO:0000256" key="3">
    <source>
        <dbReference type="ARBA" id="ARBA00010772"/>
    </source>
</evidence>
<reference evidence="15 16" key="1">
    <citation type="journal article" date="2017" name="Curr. Biol.">
        <title>Genome architecture and evolution of a unichromosomal asexual nematode.</title>
        <authorList>
            <person name="Fradin H."/>
            <person name="Zegar C."/>
            <person name="Gutwein M."/>
            <person name="Lucas J."/>
            <person name="Kovtun M."/>
            <person name="Corcoran D."/>
            <person name="Baugh L.R."/>
            <person name="Kiontke K."/>
            <person name="Gunsalus K."/>
            <person name="Fitch D.H."/>
            <person name="Piano F."/>
        </authorList>
    </citation>
    <scope>NUCLEOTIDE SEQUENCE [LARGE SCALE GENOMIC DNA]</scope>
    <source>
        <strain evidence="15">PF1309</strain>
    </source>
</reference>
<evidence type="ECO:0000256" key="8">
    <source>
        <dbReference type="ARBA" id="ARBA00029741"/>
    </source>
</evidence>
<evidence type="ECO:0000259" key="14">
    <source>
        <dbReference type="Pfam" id="PF20512"/>
    </source>
</evidence>
<comment type="pathway">
    <text evidence="2 12">Nucleotide-sugar biosynthesis; GDP-alpha-D-mannose biosynthesis; alpha-D-mannose 1-phosphate from D-fructose 6-phosphate: step 1/2.</text>
</comment>
<dbReference type="Proteomes" id="UP000218231">
    <property type="component" value="Unassembled WGS sequence"/>
</dbReference>
<dbReference type="Gene3D" id="1.10.441.10">
    <property type="entry name" value="Phosphomannose Isomerase, domain 2"/>
    <property type="match status" value="1"/>
</dbReference>
<evidence type="ECO:0000256" key="5">
    <source>
        <dbReference type="ARBA" id="ARBA00022723"/>
    </source>
</evidence>
<comment type="catalytic activity">
    <reaction evidence="1">
        <text>D-mannose 6-phosphate = D-fructose 6-phosphate</text>
        <dbReference type="Rhea" id="RHEA:12356"/>
        <dbReference type="ChEBI" id="CHEBI:58735"/>
        <dbReference type="ChEBI" id="CHEBI:61527"/>
        <dbReference type="EC" id="5.3.1.8"/>
    </reaction>
</comment>
<dbReference type="GO" id="GO:0008270">
    <property type="term" value="F:zinc ion binding"/>
    <property type="evidence" value="ECO:0007669"/>
    <property type="project" value="InterPro"/>
</dbReference>
<dbReference type="GO" id="GO:0009298">
    <property type="term" value="P:GDP-mannose biosynthetic process"/>
    <property type="evidence" value="ECO:0007669"/>
    <property type="project" value="UniProtKB-UniPathway"/>
</dbReference>
<dbReference type="UniPathway" id="UPA00126">
    <property type="reaction ID" value="UER00423"/>
</dbReference>
<dbReference type="Gene3D" id="2.60.120.10">
    <property type="entry name" value="Jelly Rolls"/>
    <property type="match status" value="2"/>
</dbReference>
<dbReference type="InterPro" id="IPR014710">
    <property type="entry name" value="RmlC-like_jellyroll"/>
</dbReference>
<dbReference type="InterPro" id="IPR016305">
    <property type="entry name" value="Mannose-6-P_Isomerase"/>
</dbReference>
<evidence type="ECO:0000256" key="4">
    <source>
        <dbReference type="ARBA" id="ARBA00011956"/>
    </source>
</evidence>
<evidence type="ECO:0000256" key="2">
    <source>
        <dbReference type="ARBA" id="ARBA00004666"/>
    </source>
</evidence>
<dbReference type="InterPro" id="IPR046458">
    <property type="entry name" value="PMI_typeI_hel"/>
</dbReference>
<dbReference type="PANTHER" id="PTHR10309:SF0">
    <property type="entry name" value="MANNOSE-6-PHOSPHATE ISOMERASE"/>
    <property type="match status" value="1"/>
</dbReference>
<dbReference type="CDD" id="cd07011">
    <property type="entry name" value="cupin_PMI_type_I_N"/>
    <property type="match status" value="1"/>
</dbReference>
<dbReference type="InterPro" id="IPR046457">
    <property type="entry name" value="PMI_typeI_cat"/>
</dbReference>
<evidence type="ECO:0000256" key="7">
    <source>
        <dbReference type="ARBA" id="ARBA00023235"/>
    </source>
</evidence>
<dbReference type="GO" id="GO:0004476">
    <property type="term" value="F:mannose-6-phosphate isomerase activity"/>
    <property type="evidence" value="ECO:0007669"/>
    <property type="project" value="UniProtKB-EC"/>
</dbReference>
<feature type="active site" evidence="10">
    <location>
        <position position="264"/>
    </location>
</feature>
<comment type="cofactor">
    <cofactor evidence="11">
        <name>Zn(2+)</name>
        <dbReference type="ChEBI" id="CHEBI:29105"/>
    </cofactor>
    <text evidence="11">Binds 1 zinc ion per subunit.</text>
</comment>
<comment type="similarity">
    <text evidence="3">Belongs to the mannose-6-phosphate isomerase type 1 family.</text>
</comment>
<keyword evidence="7" id="KW-0413">Isomerase</keyword>
<dbReference type="PRINTS" id="PR00714">
    <property type="entry name" value="MAN6PISMRASE"/>
</dbReference>
<evidence type="ECO:0000256" key="12">
    <source>
        <dbReference type="RuleBase" id="RU004248"/>
    </source>
</evidence>
<dbReference type="AlphaFoldDB" id="A0A2A2KUC8"/>
<dbReference type="PROSITE" id="PS00965">
    <property type="entry name" value="PMI_I_1"/>
    <property type="match status" value="1"/>
</dbReference>
<evidence type="ECO:0000256" key="1">
    <source>
        <dbReference type="ARBA" id="ARBA00000757"/>
    </source>
</evidence>
<comment type="caution">
    <text evidence="15">The sequence shown here is derived from an EMBL/GenBank/DDBJ whole genome shotgun (WGS) entry which is preliminary data.</text>
</comment>
<feature type="binding site" evidence="11">
    <location>
        <position position="245"/>
    </location>
    <ligand>
        <name>Zn(2+)</name>
        <dbReference type="ChEBI" id="CHEBI:29105"/>
    </ligand>
</feature>
<accession>A0A2A2KUC8</accession>
<keyword evidence="6 11" id="KW-0862">Zinc</keyword>
<protein>
    <recommendedName>
        <fullName evidence="4">mannose-6-phosphate isomerase</fullName>
        <ecNumber evidence="4">5.3.1.8</ecNumber>
    </recommendedName>
    <alternativeName>
        <fullName evidence="8">Phosphohexomutase</fullName>
    </alternativeName>
    <alternativeName>
        <fullName evidence="9">Phosphomannose isomerase</fullName>
    </alternativeName>
</protein>
<dbReference type="OrthoDB" id="6605218at2759"/>
<evidence type="ECO:0000256" key="6">
    <source>
        <dbReference type="ARBA" id="ARBA00022833"/>
    </source>
</evidence>
<evidence type="ECO:0000313" key="15">
    <source>
        <dbReference type="EMBL" id="PAV77457.1"/>
    </source>
</evidence>
<dbReference type="GO" id="GO:0005975">
    <property type="term" value="P:carbohydrate metabolic process"/>
    <property type="evidence" value="ECO:0007669"/>
    <property type="project" value="InterPro"/>
</dbReference>
<gene>
    <name evidence="15" type="ORF">WR25_12460</name>
</gene>
<dbReference type="NCBIfam" id="TIGR00218">
    <property type="entry name" value="manA"/>
    <property type="match status" value="1"/>
</dbReference>
<keyword evidence="5 11" id="KW-0479">Metal-binding</keyword>
<name>A0A2A2KUC8_9BILA</name>
<dbReference type="EMBL" id="LIAE01007703">
    <property type="protein sequence ID" value="PAV77457.1"/>
    <property type="molecule type" value="Genomic_DNA"/>
</dbReference>
<evidence type="ECO:0000259" key="13">
    <source>
        <dbReference type="Pfam" id="PF20511"/>
    </source>
</evidence>
<feature type="domain" description="Phosphomannose isomerase type I catalytic" evidence="13">
    <location>
        <begin position="1"/>
        <end position="135"/>
    </location>
</feature>
<dbReference type="InterPro" id="IPR011051">
    <property type="entry name" value="RmlC_Cupin_sf"/>
</dbReference>
<dbReference type="InterPro" id="IPR001250">
    <property type="entry name" value="Man6P_Isoase-1"/>
</dbReference>
<dbReference type="GO" id="GO:0005829">
    <property type="term" value="C:cytosol"/>
    <property type="evidence" value="ECO:0007669"/>
    <property type="project" value="TreeGrafter"/>
</dbReference>
<dbReference type="PROSITE" id="PS00966">
    <property type="entry name" value="PMI_I_2"/>
    <property type="match status" value="1"/>
</dbReference>
<organism evidence="15 16">
    <name type="scientific">Diploscapter pachys</name>
    <dbReference type="NCBI Taxonomy" id="2018661"/>
    <lineage>
        <taxon>Eukaryota</taxon>
        <taxon>Metazoa</taxon>
        <taxon>Ecdysozoa</taxon>
        <taxon>Nematoda</taxon>
        <taxon>Chromadorea</taxon>
        <taxon>Rhabditida</taxon>
        <taxon>Rhabditina</taxon>
        <taxon>Rhabditomorpha</taxon>
        <taxon>Rhabditoidea</taxon>
        <taxon>Rhabditidae</taxon>
        <taxon>Diploscapter</taxon>
    </lineage>
</organism>
<dbReference type="EC" id="5.3.1.8" evidence="4"/>
<evidence type="ECO:0000256" key="11">
    <source>
        <dbReference type="PIRSR" id="PIRSR001480-2"/>
    </source>
</evidence>
<feature type="binding site" evidence="11">
    <location>
        <position position="96"/>
    </location>
    <ligand>
        <name>Zn(2+)</name>
        <dbReference type="ChEBI" id="CHEBI:29105"/>
    </ligand>
</feature>
<evidence type="ECO:0000256" key="9">
    <source>
        <dbReference type="ARBA" id="ARBA00030762"/>
    </source>
</evidence>
<evidence type="ECO:0000256" key="10">
    <source>
        <dbReference type="PIRSR" id="PIRSR001480-1"/>
    </source>
</evidence>
<dbReference type="InterPro" id="IPR018050">
    <property type="entry name" value="Pmannose_isomerase-type1_CS"/>
</dbReference>
<dbReference type="STRING" id="2018661.A0A2A2KUC8"/>
<dbReference type="SUPFAM" id="SSF51182">
    <property type="entry name" value="RmlC-like cupins"/>
    <property type="match status" value="1"/>
</dbReference>
<evidence type="ECO:0000313" key="16">
    <source>
        <dbReference type="Proteomes" id="UP000218231"/>
    </source>
</evidence>
<feature type="domain" description="Phosphomannose isomerase type I helical insertion" evidence="14">
    <location>
        <begin position="156"/>
        <end position="226"/>
    </location>
</feature>
<sequence>MLNLTCKIQNYDWGKIGLESEVAKLIDVGGHANVDQQAKYAELWMGVHPNGPSFTSEGQSLADVIKSQPAYLGQHEMGTLQFLFKVLSVRKALSVQSHPTKAQAKVLHANDPKNYPDDNHKPEMAIALTEFQLLSTPELLDFVERTEEGKKALAALCETSGAEQKSALQTIFSSIWKQPESEIVEAVRKCGERIGTKSEKSDLDNLMIRLQNEYPGDVGVFAPLLLNYFTLQPGEATFLGPNQPHAYLFGDCIECMACSDNTIRAGLTPKFKDIETLANSLEFTMSGPPYFVSKEVGKGVRLYDPPVPEFAVQRIDNNAEKLSDENASSILIVVGGQATIGGSNPNKGCCLLEAKRGAVIFLPADLTGFSLQNASSDFLAFRAYTPKTN</sequence>
<proteinExistence type="inferred from homology"/>
<dbReference type="PANTHER" id="PTHR10309">
    <property type="entry name" value="MANNOSE-6-PHOSPHATE ISOMERASE"/>
    <property type="match status" value="1"/>
</dbReference>
<feature type="binding site" evidence="11">
    <location>
        <position position="123"/>
    </location>
    <ligand>
        <name>Zn(2+)</name>
        <dbReference type="ChEBI" id="CHEBI:29105"/>
    </ligand>
</feature>
<dbReference type="PIRSF" id="PIRSF001480">
    <property type="entry name" value="Mannose-6-phosphate_isomerase"/>
    <property type="match status" value="1"/>
</dbReference>
<keyword evidence="16" id="KW-1185">Reference proteome</keyword>
<dbReference type="Pfam" id="PF20511">
    <property type="entry name" value="PMI_typeI_cat"/>
    <property type="match status" value="1"/>
</dbReference>